<evidence type="ECO:0000313" key="1">
    <source>
        <dbReference type="EMBL" id="CDM65515.1"/>
    </source>
</evidence>
<dbReference type="STRING" id="454194.PYK22_01518"/>
<proteinExistence type="predicted"/>
<sequence>MAEYLCISVTFLDDLFHGKVSDEEPEWPPSPWRLFQAFVAGALTGCRKNGWPDERAEALCWLEKQQPPQIIAPEAIESTPYTLFVPNNDSDREPERGKRLTSKMVRPHRMINGQTLHYVWRINDEELRSAQQHVNVLIREARHILTLGWGIDQVACSGKILSEKEATQLNGIRWVPYPEVWIPQKVRRVPIEGSLDDLLQCYETFCRSVGEQYRARQEPIAFREVAYLTVTETPPRSYAYFELRHYDGDRFAVFRQVDAVKVAAMLRHLACEEAKRDSHPFPGSSDRYVAGHTMNKDDTSPRFSYLPLPTVGHPHADGMIRRVVIAEPFGGDGRHAQWAARRLQGCSLTDDTGSERAVLFRAREDHVLRCYLGPSRFWSSITPVILPGFDDGKYKKAERLLLKAIEQAGIPIGAVEDAILRKAPFWSGSQHPSHYHRPDYLRNYSAWHVHVRFKGDFRGPIALGPGRHCGLGLLVSERVE</sequence>
<dbReference type="Pfam" id="PF09609">
    <property type="entry name" value="Cas_GSU0054"/>
    <property type="match status" value="1"/>
</dbReference>
<organism evidence="1 2">
    <name type="scientific">Pyrinomonas methylaliphatogenes</name>
    <dbReference type="NCBI Taxonomy" id="454194"/>
    <lineage>
        <taxon>Bacteria</taxon>
        <taxon>Pseudomonadati</taxon>
        <taxon>Acidobacteriota</taxon>
        <taxon>Blastocatellia</taxon>
        <taxon>Blastocatellales</taxon>
        <taxon>Pyrinomonadaceae</taxon>
        <taxon>Pyrinomonas</taxon>
    </lineage>
</organism>
<keyword evidence="2" id="KW-1185">Reference proteome</keyword>
<dbReference type="OrthoDB" id="128883at2"/>
<name>A0A0B6WZB0_9BACT</name>
<accession>A0A0B6WZB0</accession>
<gene>
    <name evidence="1" type="ORF">PYK22_01518</name>
</gene>
<dbReference type="RefSeq" id="WP_083437695.1">
    <property type="nucleotide sequence ID" value="NZ_CBXV010000005.1"/>
</dbReference>
<evidence type="ECO:0000313" key="2">
    <source>
        <dbReference type="Proteomes" id="UP000031518"/>
    </source>
</evidence>
<dbReference type="InterPro" id="IPR019089">
    <property type="entry name" value="Cas_GSU0054"/>
</dbReference>
<dbReference type="EMBL" id="CBXV010000005">
    <property type="protein sequence ID" value="CDM65515.1"/>
    <property type="molecule type" value="Genomic_DNA"/>
</dbReference>
<dbReference type="AlphaFoldDB" id="A0A0B6WZB0"/>
<reference evidence="1 2" key="1">
    <citation type="submission" date="2013-12" db="EMBL/GenBank/DDBJ databases">
        <authorList>
            <person name="Stott M."/>
        </authorList>
    </citation>
    <scope>NUCLEOTIDE SEQUENCE [LARGE SCALE GENOMIC DNA]</scope>
    <source>
        <strain evidence="1 2">K22</strain>
    </source>
</reference>
<dbReference type="Proteomes" id="UP000031518">
    <property type="component" value="Unassembled WGS sequence"/>
</dbReference>
<protein>
    <submittedName>
        <fullName evidence="1">CRISPR-associated protein GSU0054/csb2, Dpsyc system</fullName>
    </submittedName>
</protein>
<dbReference type="NCBIfam" id="TIGR02165">
    <property type="entry name" value="cas5_6_GSU0054"/>
    <property type="match status" value="1"/>
</dbReference>
<reference evidence="1 2" key="2">
    <citation type="submission" date="2015-01" db="EMBL/GenBank/DDBJ databases">
        <title>Complete genome sequence of Pyrinomonas methylaliphatogenes type strain K22T.</title>
        <authorList>
            <person name="Lee K.C.Y."/>
            <person name="Power J.F."/>
            <person name="Dunfield P.F."/>
            <person name="Morgan X.C."/>
            <person name="Huttenhower C."/>
            <person name="Stott M.B."/>
        </authorList>
    </citation>
    <scope>NUCLEOTIDE SEQUENCE [LARGE SCALE GENOMIC DNA]</scope>
    <source>
        <strain evidence="1 2">K22</strain>
    </source>
</reference>